<proteinExistence type="predicted"/>
<dbReference type="InterPro" id="IPR006311">
    <property type="entry name" value="TAT_signal"/>
</dbReference>
<keyword evidence="5" id="KW-1185">Reference proteome</keyword>
<evidence type="ECO:0000256" key="2">
    <source>
        <dbReference type="PIRSR" id="PIRSR600246-2"/>
    </source>
</evidence>
<dbReference type="Gene3D" id="3.60.20.30">
    <property type="entry name" value="(Glycosyl)asparaginase"/>
    <property type="match status" value="1"/>
</dbReference>
<reference evidence="4 5" key="1">
    <citation type="submission" date="2019-03" db="EMBL/GenBank/DDBJ databases">
        <title>Genomic Encyclopedia of Type Strains, Phase IV (KMG-IV): sequencing the most valuable type-strain genomes for metagenomic binning, comparative biology and taxonomic classification.</title>
        <authorList>
            <person name="Goeker M."/>
        </authorList>
    </citation>
    <scope>NUCLEOTIDE SEQUENCE [LARGE SCALE GENOMIC DNA]</scope>
    <source>
        <strain evidence="4 5">DSM 22362</strain>
    </source>
</reference>
<feature type="active site" description="Nucleophile" evidence="1">
    <location>
        <position position="184"/>
    </location>
</feature>
<dbReference type="InterPro" id="IPR000246">
    <property type="entry name" value="Peptidase_T2"/>
</dbReference>
<dbReference type="CDD" id="cd04513">
    <property type="entry name" value="Glycosylasparaginase"/>
    <property type="match status" value="1"/>
</dbReference>
<feature type="site" description="Cleavage; by autolysis" evidence="3">
    <location>
        <begin position="183"/>
        <end position="184"/>
    </location>
</feature>
<evidence type="ECO:0000313" key="4">
    <source>
        <dbReference type="EMBL" id="TCV15151.1"/>
    </source>
</evidence>
<accession>A0A4R3VTT6</accession>
<dbReference type="AlphaFoldDB" id="A0A4R3VTT6"/>
<organism evidence="4 5">
    <name type="scientific">Sphingobacterium alimentarium</name>
    <dbReference type="NCBI Taxonomy" id="797292"/>
    <lineage>
        <taxon>Bacteria</taxon>
        <taxon>Pseudomonadati</taxon>
        <taxon>Bacteroidota</taxon>
        <taxon>Sphingobacteriia</taxon>
        <taxon>Sphingobacteriales</taxon>
        <taxon>Sphingobacteriaceae</taxon>
        <taxon>Sphingobacterium</taxon>
    </lineage>
</organism>
<dbReference type="PROSITE" id="PS51318">
    <property type="entry name" value="TAT"/>
    <property type="match status" value="1"/>
</dbReference>
<evidence type="ECO:0000256" key="3">
    <source>
        <dbReference type="PIRSR" id="PIRSR600246-3"/>
    </source>
</evidence>
<gene>
    <name evidence="4" type="ORF">EDC17_101547</name>
</gene>
<dbReference type="GO" id="GO:0016811">
    <property type="term" value="F:hydrolase activity, acting on carbon-nitrogen (but not peptide) bonds, in linear amides"/>
    <property type="evidence" value="ECO:0007669"/>
    <property type="project" value="UniProtKB-ARBA"/>
</dbReference>
<dbReference type="RefSeq" id="WP_207895714.1">
    <property type="nucleotide sequence ID" value="NZ_SMBZ01000015.1"/>
</dbReference>
<feature type="binding site" evidence="2">
    <location>
        <begin position="235"/>
        <end position="238"/>
    </location>
    <ligand>
        <name>substrate</name>
    </ligand>
</feature>
<evidence type="ECO:0000313" key="5">
    <source>
        <dbReference type="Proteomes" id="UP000295197"/>
    </source>
</evidence>
<dbReference type="Pfam" id="PF01112">
    <property type="entry name" value="Asparaginase_2"/>
    <property type="match status" value="1"/>
</dbReference>
<name>A0A4R3VTT6_9SPHI</name>
<dbReference type="SUPFAM" id="SSF56235">
    <property type="entry name" value="N-terminal nucleophile aminohydrolases (Ntn hydrolases)"/>
    <property type="match status" value="1"/>
</dbReference>
<dbReference type="PANTHER" id="PTHR10188:SF6">
    <property type="entry name" value="N(4)-(BETA-N-ACETYLGLUCOSAMINYL)-L-ASPARAGINASE"/>
    <property type="match status" value="1"/>
</dbReference>
<dbReference type="GO" id="GO:0005737">
    <property type="term" value="C:cytoplasm"/>
    <property type="evidence" value="ECO:0007669"/>
    <property type="project" value="TreeGrafter"/>
</dbReference>
<sequence length="330" mass="35686">MNTRRNFIKHIGLTSLGIGLSPSLFAAKLSFSKINKPIVLSTWDFGLRANEEAWKVLSAGGRALDAVEQGVRLTEADPSERSVGYGGRPDRDGKVTLDACIMDEFAGIGSVAALQNIKHPISVARAVMEKTPHVMLVGEGALQFAKEQGFPEENLLTEDSEKEWREWLKTAKYEPVVNIENHDTIGMIALDANGNLSGACTTSGMAFKMHGRVGDSPIIGSGLYVDNEIGAATATGHGEEVIRTVGSHLVVELMRQGNSPQQACEQAVKRIVKFTKNRGKTLDNIQVGFIALNKKGEYGAYCIHGGFNYAKYDSKGNELITGKSYLKANG</sequence>
<protein>
    <submittedName>
        <fullName evidence="4">N4-(Beta-N-acetylglucosaminyl)-L-asparaginase</fullName>
    </submittedName>
</protein>
<dbReference type="PANTHER" id="PTHR10188">
    <property type="entry name" value="L-ASPARAGINASE"/>
    <property type="match status" value="1"/>
</dbReference>
<evidence type="ECO:0000256" key="1">
    <source>
        <dbReference type="PIRSR" id="PIRSR600246-1"/>
    </source>
</evidence>
<feature type="binding site" evidence="2">
    <location>
        <begin position="212"/>
        <end position="215"/>
    </location>
    <ligand>
        <name>substrate</name>
    </ligand>
</feature>
<dbReference type="EMBL" id="SMBZ01000015">
    <property type="protein sequence ID" value="TCV15151.1"/>
    <property type="molecule type" value="Genomic_DNA"/>
</dbReference>
<dbReference type="FunFam" id="3.60.20.30:FF:000005">
    <property type="entry name" value="N(4)-(Beta-N-acetylglucosaminyl)-L-asparaginase"/>
    <property type="match status" value="1"/>
</dbReference>
<dbReference type="InterPro" id="IPR029055">
    <property type="entry name" value="Ntn_hydrolases_N"/>
</dbReference>
<comment type="caution">
    <text evidence="4">The sequence shown here is derived from an EMBL/GenBank/DDBJ whole genome shotgun (WGS) entry which is preliminary data.</text>
</comment>
<dbReference type="Proteomes" id="UP000295197">
    <property type="component" value="Unassembled WGS sequence"/>
</dbReference>